<organism evidence="1 2">
    <name type="scientific">Russula earlei</name>
    <dbReference type="NCBI Taxonomy" id="71964"/>
    <lineage>
        <taxon>Eukaryota</taxon>
        <taxon>Fungi</taxon>
        <taxon>Dikarya</taxon>
        <taxon>Basidiomycota</taxon>
        <taxon>Agaricomycotina</taxon>
        <taxon>Agaricomycetes</taxon>
        <taxon>Russulales</taxon>
        <taxon>Russulaceae</taxon>
        <taxon>Russula</taxon>
    </lineage>
</organism>
<evidence type="ECO:0000313" key="2">
    <source>
        <dbReference type="Proteomes" id="UP001207468"/>
    </source>
</evidence>
<proteinExistence type="predicted"/>
<dbReference type="Proteomes" id="UP001207468">
    <property type="component" value="Unassembled WGS sequence"/>
</dbReference>
<dbReference type="EMBL" id="JAGFNK010000129">
    <property type="protein sequence ID" value="KAI9507348.1"/>
    <property type="molecule type" value="Genomic_DNA"/>
</dbReference>
<gene>
    <name evidence="1" type="ORF">F5148DRAFT_1308820</name>
</gene>
<reference evidence="1" key="1">
    <citation type="submission" date="2021-03" db="EMBL/GenBank/DDBJ databases">
        <title>Evolutionary priming and transition to the ectomycorrhizal habit in an iconic lineage of mushroom-forming fungi: is preadaptation a requirement?</title>
        <authorList>
            <consortium name="DOE Joint Genome Institute"/>
            <person name="Looney B.P."/>
            <person name="Miyauchi S."/>
            <person name="Morin E."/>
            <person name="Drula E."/>
            <person name="Courty P.E."/>
            <person name="Chicoki N."/>
            <person name="Fauchery L."/>
            <person name="Kohler A."/>
            <person name="Kuo A."/>
            <person name="LaButti K."/>
            <person name="Pangilinan J."/>
            <person name="Lipzen A."/>
            <person name="Riley R."/>
            <person name="Andreopoulos W."/>
            <person name="He G."/>
            <person name="Johnson J."/>
            <person name="Barry K.W."/>
            <person name="Grigoriev I.V."/>
            <person name="Nagy L."/>
            <person name="Hibbett D."/>
            <person name="Henrissat B."/>
            <person name="Matheny P.B."/>
            <person name="Labbe J."/>
            <person name="Martin A.F."/>
        </authorList>
    </citation>
    <scope>NUCLEOTIDE SEQUENCE</scope>
    <source>
        <strain evidence="1">BPL698</strain>
    </source>
</reference>
<evidence type="ECO:0000313" key="1">
    <source>
        <dbReference type="EMBL" id="KAI9507348.1"/>
    </source>
</evidence>
<comment type="caution">
    <text evidence="1">The sequence shown here is derived from an EMBL/GenBank/DDBJ whole genome shotgun (WGS) entry which is preliminary data.</text>
</comment>
<sequence length="189" mass="20950">MLEDSESNGSGSSSHGEDTNWSGSSSHGEDTNWSGSSSDGDSDWGYDEETKAIIHRNGCKICQDWRKHLIEDGDQSLNNALDAQIAHSMPEIVEAQMAIHVLKCEIKAVESHQILFNMLLNQARRHSITVHSLAIVPIKFTLVPKQMNHTNFTLNSINSNNNDGNLTSNTIEHQRQPMHAMSTLTQNSV</sequence>
<protein>
    <submittedName>
        <fullName evidence="1">Uncharacterized protein</fullName>
    </submittedName>
</protein>
<name>A0ACC0U6L4_9AGAM</name>
<accession>A0ACC0U6L4</accession>
<keyword evidence="2" id="KW-1185">Reference proteome</keyword>